<protein>
    <submittedName>
        <fullName evidence="2">Uncharacterized protein</fullName>
    </submittedName>
</protein>
<dbReference type="AlphaFoldDB" id="A0A3R6FG79"/>
<sequence length="198" mass="23125">MFTIGVICIYVFASHETKVELQYKLCVALTVYIFPATLFHEMDADGNIFRCRLDRFGRIKRVWQREVEREYEKAESLIKENNVVMAYGELFNMESEFWISILAEIEKPILCISAEADWNYNGEEIAQHVQNENVKFKILPDVDATMRLGFRNHLAANNLTYMGYLNRKGVTKPEDGKDIPCYAEDIGKCIMEYMEHLQ</sequence>
<comment type="caution">
    <text evidence="2">The sequence shown here is derived from an EMBL/GenBank/DDBJ whole genome shotgun (WGS) entry which is preliminary data.</text>
</comment>
<reference evidence="3 4" key="1">
    <citation type="submission" date="2018-08" db="EMBL/GenBank/DDBJ databases">
        <title>A genome reference for cultivated species of the human gut microbiota.</title>
        <authorList>
            <person name="Zou Y."/>
            <person name="Xue W."/>
            <person name="Luo G."/>
        </authorList>
    </citation>
    <scope>NUCLEOTIDE SEQUENCE [LARGE SCALE GENOMIC DNA]</scope>
    <source>
        <strain evidence="1 4">AF24-4</strain>
        <strain evidence="2 3">AM23-23AC</strain>
    </source>
</reference>
<organism evidence="2 3">
    <name type="scientific">Roseburia inulinivorans</name>
    <dbReference type="NCBI Taxonomy" id="360807"/>
    <lineage>
        <taxon>Bacteria</taxon>
        <taxon>Bacillati</taxon>
        <taxon>Bacillota</taxon>
        <taxon>Clostridia</taxon>
        <taxon>Lachnospirales</taxon>
        <taxon>Lachnospiraceae</taxon>
        <taxon>Roseburia</taxon>
    </lineage>
</organism>
<name>A0A3R6FG79_9FIRM</name>
<dbReference type="EMBL" id="QRHP01000049">
    <property type="protein sequence ID" value="RHF79623.1"/>
    <property type="molecule type" value="Genomic_DNA"/>
</dbReference>
<evidence type="ECO:0000313" key="3">
    <source>
        <dbReference type="Proteomes" id="UP000283701"/>
    </source>
</evidence>
<dbReference type="Proteomes" id="UP000285820">
    <property type="component" value="Unassembled WGS sequence"/>
</dbReference>
<evidence type="ECO:0000313" key="4">
    <source>
        <dbReference type="Proteomes" id="UP000285820"/>
    </source>
</evidence>
<dbReference type="EMBL" id="QRUN01000055">
    <property type="protein sequence ID" value="RGR63624.1"/>
    <property type="molecule type" value="Genomic_DNA"/>
</dbReference>
<accession>A0A3R6FG79</accession>
<dbReference type="Proteomes" id="UP000283701">
    <property type="component" value="Unassembled WGS sequence"/>
</dbReference>
<evidence type="ECO:0000313" key="1">
    <source>
        <dbReference type="EMBL" id="RGR63624.1"/>
    </source>
</evidence>
<gene>
    <name evidence="2" type="ORF">DW654_17540</name>
    <name evidence="1" type="ORF">DWY29_16855</name>
</gene>
<proteinExistence type="predicted"/>
<evidence type="ECO:0000313" key="2">
    <source>
        <dbReference type="EMBL" id="RHF79623.1"/>
    </source>
</evidence>